<accession>A0A820DPL0</accession>
<dbReference type="GO" id="GO:0051879">
    <property type="term" value="F:Hsp90 protein binding"/>
    <property type="evidence" value="ECO:0007669"/>
    <property type="project" value="TreeGrafter"/>
</dbReference>
<dbReference type="EMBL" id="CAJOBD010019554">
    <property type="protein sequence ID" value="CAF4235526.1"/>
    <property type="molecule type" value="Genomic_DNA"/>
</dbReference>
<evidence type="ECO:0000313" key="3">
    <source>
        <dbReference type="EMBL" id="CAF4235526.1"/>
    </source>
</evidence>
<name>A0A820DPL0_9BILA</name>
<dbReference type="InterPro" id="IPR011989">
    <property type="entry name" value="ARM-like"/>
</dbReference>
<evidence type="ECO:0000256" key="2">
    <source>
        <dbReference type="ARBA" id="ARBA00022490"/>
    </source>
</evidence>
<gene>
    <name evidence="3" type="ORF">JBS370_LOCUS38075</name>
</gene>
<sequence>ASLLSFTSGRTPVGMIKAIQKNFEGLMSLTNLISIGENVRKHILKEEEFSNIEQHIFEEYPILRRTAIECMCNLIVQKEIVKYFIRENDRIKLLVLLGSEADEL</sequence>
<dbReference type="Proteomes" id="UP000663836">
    <property type="component" value="Unassembled WGS sequence"/>
</dbReference>
<dbReference type="AlphaFoldDB" id="A0A820DPL0"/>
<dbReference type="PANTHER" id="PTHR45994">
    <property type="entry name" value="FI21225P1"/>
    <property type="match status" value="1"/>
</dbReference>
<dbReference type="Gene3D" id="1.25.10.10">
    <property type="entry name" value="Leucine-rich Repeat Variant"/>
    <property type="match status" value="1"/>
</dbReference>
<evidence type="ECO:0000313" key="4">
    <source>
        <dbReference type="Proteomes" id="UP000663836"/>
    </source>
</evidence>
<organism evidence="3 4">
    <name type="scientific">Rotaria sordida</name>
    <dbReference type="NCBI Taxonomy" id="392033"/>
    <lineage>
        <taxon>Eukaryota</taxon>
        <taxon>Metazoa</taxon>
        <taxon>Spiralia</taxon>
        <taxon>Gnathifera</taxon>
        <taxon>Rotifera</taxon>
        <taxon>Eurotatoria</taxon>
        <taxon>Bdelloidea</taxon>
        <taxon>Philodinida</taxon>
        <taxon>Philodinidae</taxon>
        <taxon>Rotaria</taxon>
    </lineage>
</organism>
<protein>
    <submittedName>
        <fullName evidence="3">Uncharacterized protein</fullName>
    </submittedName>
</protein>
<dbReference type="PANTHER" id="PTHR45994:SF1">
    <property type="entry name" value="FI21225P1"/>
    <property type="match status" value="1"/>
</dbReference>
<proteinExistence type="predicted"/>
<dbReference type="GO" id="GO:0005737">
    <property type="term" value="C:cytoplasm"/>
    <property type="evidence" value="ECO:0007669"/>
    <property type="project" value="UniProtKB-SubCell"/>
</dbReference>
<keyword evidence="2" id="KW-0963">Cytoplasm</keyword>
<comment type="caution">
    <text evidence="3">The sequence shown here is derived from an EMBL/GenBank/DDBJ whole genome shotgun (WGS) entry which is preliminary data.</text>
</comment>
<comment type="subcellular location">
    <subcellularLocation>
        <location evidence="1">Cytoplasm</location>
    </subcellularLocation>
</comment>
<evidence type="ECO:0000256" key="1">
    <source>
        <dbReference type="ARBA" id="ARBA00004496"/>
    </source>
</evidence>
<feature type="non-terminal residue" evidence="3">
    <location>
        <position position="1"/>
    </location>
</feature>
<reference evidence="3" key="1">
    <citation type="submission" date="2021-02" db="EMBL/GenBank/DDBJ databases">
        <authorList>
            <person name="Nowell W R."/>
        </authorList>
    </citation>
    <scope>NUCLEOTIDE SEQUENCE</scope>
</reference>